<name>A0A6M3K916_9ZZZZ</name>
<dbReference type="EMBL" id="MT142330">
    <property type="protein sequence ID" value="QJA78297.1"/>
    <property type="molecule type" value="Genomic_DNA"/>
</dbReference>
<accession>A0A6M3K916</accession>
<dbReference type="AlphaFoldDB" id="A0A6M3K916"/>
<proteinExistence type="predicted"/>
<protein>
    <submittedName>
        <fullName evidence="1">Uncharacterized protein</fullName>
    </submittedName>
</protein>
<evidence type="ECO:0000313" key="1">
    <source>
        <dbReference type="EMBL" id="QJA78297.1"/>
    </source>
</evidence>
<reference evidence="1" key="1">
    <citation type="submission" date="2020-03" db="EMBL/GenBank/DDBJ databases">
        <title>The deep terrestrial virosphere.</title>
        <authorList>
            <person name="Holmfeldt K."/>
            <person name="Nilsson E."/>
            <person name="Simone D."/>
            <person name="Lopez-Fernandez M."/>
            <person name="Wu X."/>
            <person name="de Brujin I."/>
            <person name="Lundin D."/>
            <person name="Andersson A."/>
            <person name="Bertilsson S."/>
            <person name="Dopson M."/>
        </authorList>
    </citation>
    <scope>NUCLEOTIDE SEQUENCE</scope>
    <source>
        <strain evidence="1">MM415A01090</strain>
        <strain evidence="2">MM415B02258</strain>
    </source>
</reference>
<gene>
    <name evidence="1" type="ORF">MM415A01090_0010</name>
    <name evidence="2" type="ORF">MM415B02258_0011</name>
</gene>
<dbReference type="EMBL" id="MT142559">
    <property type="protein sequence ID" value="QJA85185.1"/>
    <property type="molecule type" value="Genomic_DNA"/>
</dbReference>
<organism evidence="1">
    <name type="scientific">viral metagenome</name>
    <dbReference type="NCBI Taxonomy" id="1070528"/>
    <lineage>
        <taxon>unclassified sequences</taxon>
        <taxon>metagenomes</taxon>
        <taxon>organismal metagenomes</taxon>
    </lineage>
</organism>
<sequence>MPKGIPKKIKEIKIDIDNEVDEVDETEPICPFQVKTEKEILLELYENLKARNIRSIGDLENQIANCQ</sequence>
<evidence type="ECO:0000313" key="2">
    <source>
        <dbReference type="EMBL" id="QJA85185.1"/>
    </source>
</evidence>